<reference evidence="1 2" key="1">
    <citation type="journal article" date="2017" name="Curr. Biol.">
        <title>Genome architecture and evolution of a unichromosomal asexual nematode.</title>
        <authorList>
            <person name="Fradin H."/>
            <person name="Zegar C."/>
            <person name="Gutwein M."/>
            <person name="Lucas J."/>
            <person name="Kovtun M."/>
            <person name="Corcoran D."/>
            <person name="Baugh L.R."/>
            <person name="Kiontke K."/>
            <person name="Gunsalus K."/>
            <person name="Fitch D.H."/>
            <person name="Piano F."/>
        </authorList>
    </citation>
    <scope>NUCLEOTIDE SEQUENCE [LARGE SCALE GENOMIC DNA]</scope>
    <source>
        <strain evidence="1">PF1309</strain>
    </source>
</reference>
<gene>
    <name evidence="1" type="ORF">WR25_25678</name>
</gene>
<dbReference type="EMBL" id="LIAE01009501">
    <property type="protein sequence ID" value="PAV69456.1"/>
    <property type="molecule type" value="Genomic_DNA"/>
</dbReference>
<comment type="caution">
    <text evidence="1">The sequence shown here is derived from an EMBL/GenBank/DDBJ whole genome shotgun (WGS) entry which is preliminary data.</text>
</comment>
<organism evidence="1 2">
    <name type="scientific">Diploscapter pachys</name>
    <dbReference type="NCBI Taxonomy" id="2018661"/>
    <lineage>
        <taxon>Eukaryota</taxon>
        <taxon>Metazoa</taxon>
        <taxon>Ecdysozoa</taxon>
        <taxon>Nematoda</taxon>
        <taxon>Chromadorea</taxon>
        <taxon>Rhabditida</taxon>
        <taxon>Rhabditina</taxon>
        <taxon>Rhabditomorpha</taxon>
        <taxon>Rhabditoidea</taxon>
        <taxon>Rhabditidae</taxon>
        <taxon>Diploscapter</taxon>
    </lineage>
</organism>
<accession>A0A2A2K632</accession>
<evidence type="ECO:0000313" key="1">
    <source>
        <dbReference type="EMBL" id="PAV69456.1"/>
    </source>
</evidence>
<keyword evidence="2" id="KW-1185">Reference proteome</keyword>
<dbReference type="AlphaFoldDB" id="A0A2A2K632"/>
<name>A0A2A2K632_9BILA</name>
<protein>
    <submittedName>
        <fullName evidence="1">Uncharacterized protein</fullName>
    </submittedName>
</protein>
<sequence length="242" mass="27160">MGPFCVVDLHCLINHLPRLLTIFRAPRQQLRLEDSVDSLGQRVLAFMDVVANDFPSVRIRYQAQIQRAVTCGQISNVGHPDVLWPCRYDLAWTGLNGAHPRPGKACLGPPGLVCQVGNAANSAAACPQTRLTHPDLLYELNHSIRLALFVISGLVALVNINDRLKELSLLAHQLKLLLEFFDSLLWSERFGVRHRAAPLVADRGPWLQSCRPCLSNHTRTVDFPWMPYRSRAWVQVSSPFSI</sequence>
<evidence type="ECO:0000313" key="2">
    <source>
        <dbReference type="Proteomes" id="UP000218231"/>
    </source>
</evidence>
<proteinExistence type="predicted"/>
<dbReference type="Proteomes" id="UP000218231">
    <property type="component" value="Unassembled WGS sequence"/>
</dbReference>